<dbReference type="SUPFAM" id="SSF102114">
    <property type="entry name" value="Radical SAM enzymes"/>
    <property type="match status" value="1"/>
</dbReference>
<reference evidence="10 11" key="1">
    <citation type="journal article" date="2012" name="Mol. Biol. Evol.">
        <title>Genome reduction and co-evolution between the primary and secondary bacterial symbionts of psyllids.</title>
        <authorList>
            <person name="Sloan D.B."/>
            <person name="Moran N.A."/>
        </authorList>
    </citation>
    <scope>NUCLEOTIDE SEQUENCE [LARGE SCALE GENOMIC DNA]</scope>
    <source>
        <strain evidence="10">Hcub_S</strain>
    </source>
</reference>
<dbReference type="RefSeq" id="WP_014889007.1">
    <property type="nucleotide sequence ID" value="NC_018420.1"/>
</dbReference>
<dbReference type="InterPro" id="IPR027609">
    <property type="entry name" value="rSAM_QueE_proteobac"/>
</dbReference>
<keyword evidence="7 8" id="KW-0456">Lyase</keyword>
<dbReference type="EMBL" id="CP003547">
    <property type="protein sequence ID" value="AFP85710.1"/>
    <property type="molecule type" value="Genomic_DNA"/>
</dbReference>
<evidence type="ECO:0000313" key="10">
    <source>
        <dbReference type="EMBL" id="AFP85710.1"/>
    </source>
</evidence>
<dbReference type="Proteomes" id="UP000003937">
    <property type="component" value="Chromosome"/>
</dbReference>
<feature type="binding site" evidence="8">
    <location>
        <begin position="37"/>
        <end position="39"/>
    </location>
    <ligand>
        <name>S-adenosyl-L-methionine</name>
        <dbReference type="ChEBI" id="CHEBI:59789"/>
    </ligand>
</feature>
<feature type="binding site" evidence="8">
    <location>
        <position position="40"/>
    </location>
    <ligand>
        <name>Mg(2+)</name>
        <dbReference type="ChEBI" id="CHEBI:18420"/>
    </ligand>
</feature>
<comment type="catalytic activity">
    <reaction evidence="8">
        <text>6-carboxy-5,6,7,8-tetrahydropterin + H(+) = 7-carboxy-7-carbaguanine + NH4(+)</text>
        <dbReference type="Rhea" id="RHEA:27974"/>
        <dbReference type="ChEBI" id="CHEBI:15378"/>
        <dbReference type="ChEBI" id="CHEBI:28938"/>
        <dbReference type="ChEBI" id="CHEBI:61032"/>
        <dbReference type="ChEBI" id="CHEBI:61036"/>
        <dbReference type="EC" id="4.3.99.3"/>
    </reaction>
</comment>
<evidence type="ECO:0000256" key="5">
    <source>
        <dbReference type="ARBA" id="ARBA00023004"/>
    </source>
</evidence>
<dbReference type="PANTHER" id="PTHR42836:SF1">
    <property type="entry name" value="7-CARBOXY-7-DEAZAGUANINE SYNTHASE"/>
    <property type="match status" value="1"/>
</dbReference>
<evidence type="ECO:0000256" key="1">
    <source>
        <dbReference type="ARBA" id="ARBA00022485"/>
    </source>
</evidence>
<dbReference type="EC" id="4.3.99.3" evidence="8"/>
<feature type="binding site" evidence="8">
    <location>
        <begin position="136"/>
        <end position="138"/>
    </location>
    <ligand>
        <name>S-adenosyl-L-methionine</name>
        <dbReference type="ChEBI" id="CHEBI:59789"/>
    </ligand>
</feature>
<feature type="binding site" evidence="8">
    <location>
        <position position="38"/>
    </location>
    <ligand>
        <name>[4Fe-4S] cluster</name>
        <dbReference type="ChEBI" id="CHEBI:49883"/>
        <note>4Fe-4S-S-AdoMet</note>
    </ligand>
</feature>
<dbReference type="GO" id="GO:1904047">
    <property type="term" value="F:S-adenosyl-L-methionine binding"/>
    <property type="evidence" value="ECO:0007669"/>
    <property type="project" value="UniProtKB-UniRule"/>
</dbReference>
<keyword evidence="11" id="KW-1185">Reference proteome</keyword>
<keyword evidence="5 8" id="KW-0408">Iron</keyword>
<sequence>MKYPVNRIFQTIQGEGCFTGVPAIFIRLQGCSVMCSWCDTKYTWKQDEFERVPSRDILVKTIDNSRWASCTEEDILALILNQDWTACHIVITGGEPCLYNLIPLTEVLEKQGFTCQIETSGTQEIHCTSRTWVTLSPKIDMYHKLPIVPKALIRSDEIKYPIEKKSDINKLDILLASLKDIKKRVIALQPVSQKERATNLCIETCILRNWRLSIQTQKYLKII</sequence>
<accession>J3TZ27</accession>
<organism evidence="10 11">
    <name type="scientific">secondary endosymbiont of Heteropsylla cubana</name>
    <dbReference type="NCBI Taxonomy" id="134287"/>
    <lineage>
        <taxon>Bacteria</taxon>
        <taxon>Pseudomonadati</taxon>
        <taxon>Pseudomonadota</taxon>
        <taxon>Gammaproteobacteria</taxon>
        <taxon>Enterobacterales</taxon>
        <taxon>Enterobacteriaceae</taxon>
        <taxon>aphid secondary symbionts</taxon>
    </lineage>
</organism>
<dbReference type="HOGENOM" id="CLU_066739_3_0_6"/>
<keyword evidence="2 8" id="KW-0949">S-adenosyl-L-methionine</keyword>
<comment type="pathway">
    <text evidence="8">Purine metabolism; 7-cyano-7-deazaguanine biosynthesis.</text>
</comment>
<gene>
    <name evidence="8" type="primary">queE</name>
    <name evidence="10" type="ORF">A35E_00416</name>
</gene>
<dbReference type="Gene3D" id="3.20.20.70">
    <property type="entry name" value="Aldolase class I"/>
    <property type="match status" value="1"/>
</dbReference>
<comment type="cofactor">
    <cofactor evidence="8">
        <name>Mg(2+)</name>
        <dbReference type="ChEBI" id="CHEBI:18420"/>
    </cofactor>
</comment>
<dbReference type="GO" id="GO:0051539">
    <property type="term" value="F:4 iron, 4 sulfur cluster binding"/>
    <property type="evidence" value="ECO:0007669"/>
    <property type="project" value="UniProtKB-UniRule"/>
</dbReference>
<comment type="cofactor">
    <cofactor evidence="8">
        <name>S-adenosyl-L-methionine</name>
        <dbReference type="ChEBI" id="CHEBI:59789"/>
    </cofactor>
    <text evidence="8">Binds 1 S-adenosyl-L-methionine per subunit.</text>
</comment>
<dbReference type="NCBIfam" id="TIGR04322">
    <property type="entry name" value="rSAM_QueE_Ecoli"/>
    <property type="match status" value="1"/>
</dbReference>
<feature type="binding site" evidence="8">
    <location>
        <position position="94"/>
    </location>
    <ligand>
        <name>S-adenosyl-L-methionine</name>
        <dbReference type="ChEBI" id="CHEBI:59789"/>
    </ligand>
</feature>
<dbReference type="Pfam" id="PF13353">
    <property type="entry name" value="Fer4_12"/>
    <property type="match status" value="1"/>
</dbReference>
<keyword evidence="1 8" id="KW-0004">4Fe-4S</keyword>
<feature type="binding site" evidence="8">
    <location>
        <position position="27"/>
    </location>
    <ligand>
        <name>substrate</name>
    </ligand>
</feature>
<evidence type="ECO:0000256" key="7">
    <source>
        <dbReference type="ARBA" id="ARBA00023239"/>
    </source>
</evidence>
<evidence type="ECO:0000256" key="4">
    <source>
        <dbReference type="ARBA" id="ARBA00022842"/>
    </source>
</evidence>
<dbReference type="OrthoDB" id="9792276at2"/>
<protein>
    <recommendedName>
        <fullName evidence="8">7-carboxy-7-deazaguanine synthase</fullName>
        <shortName evidence="8">CDG synthase</shortName>
        <ecNumber evidence="8">4.3.99.3</ecNumber>
    </recommendedName>
    <alternativeName>
        <fullName evidence="8">Queuosine biosynthesis protein QueE</fullName>
    </alternativeName>
</protein>
<comment type="similarity">
    <text evidence="8">Belongs to the radical SAM superfamily. 7-carboxy-7-deazaguanine synthase family.</text>
</comment>
<feature type="domain" description="Radical SAM core" evidence="9">
    <location>
        <begin position="18"/>
        <end position="223"/>
    </location>
</feature>
<comment type="cofactor">
    <cofactor evidence="8">
        <name>[4Fe-4S] cluster</name>
        <dbReference type="ChEBI" id="CHEBI:49883"/>
    </cofactor>
    <text evidence="8">Binds 1 [4Fe-4S] cluster. The cluster is coordinated with 3 cysteines and an exchangeable S-adenosyl-L-methionine.</text>
</comment>
<dbReference type="HAMAP" id="MF_00917">
    <property type="entry name" value="QueE"/>
    <property type="match status" value="1"/>
</dbReference>
<dbReference type="GO" id="GO:0008616">
    <property type="term" value="P:tRNA queuosine(34) biosynthetic process"/>
    <property type="evidence" value="ECO:0007669"/>
    <property type="project" value="UniProtKB-UniRule"/>
</dbReference>
<dbReference type="GO" id="GO:0016840">
    <property type="term" value="F:carbon-nitrogen lyase activity"/>
    <property type="evidence" value="ECO:0007669"/>
    <property type="project" value="UniProtKB-UniRule"/>
</dbReference>
<comment type="caution">
    <text evidence="8">Lacks conserved residue(s) required for the propagation of feature annotation.</text>
</comment>
<evidence type="ECO:0000256" key="8">
    <source>
        <dbReference type="HAMAP-Rule" id="MF_00917"/>
    </source>
</evidence>
<dbReference type="SFLD" id="SFLDS00029">
    <property type="entry name" value="Radical_SAM"/>
    <property type="match status" value="1"/>
</dbReference>
<dbReference type="AlphaFoldDB" id="J3TZ27"/>
<name>J3TZ27_9ENTR</name>
<evidence type="ECO:0000313" key="11">
    <source>
        <dbReference type="Proteomes" id="UP000003937"/>
    </source>
</evidence>
<keyword evidence="3 8" id="KW-0479">Metal-binding</keyword>
<feature type="binding site" evidence="8">
    <location>
        <begin position="12"/>
        <end position="14"/>
    </location>
    <ligand>
        <name>substrate</name>
    </ligand>
</feature>
<dbReference type="InterPro" id="IPR013785">
    <property type="entry name" value="Aldolase_TIM"/>
</dbReference>
<evidence type="ECO:0000256" key="6">
    <source>
        <dbReference type="ARBA" id="ARBA00023014"/>
    </source>
</evidence>
<dbReference type="PIRSF" id="PIRSF000370">
    <property type="entry name" value="QueE"/>
    <property type="match status" value="1"/>
</dbReference>
<feature type="binding site" evidence="8">
    <location>
        <position position="92"/>
    </location>
    <ligand>
        <name>substrate</name>
    </ligand>
</feature>
<dbReference type="InterPro" id="IPR058240">
    <property type="entry name" value="rSAM_sf"/>
</dbReference>
<dbReference type="PATRIC" id="fig|134287.3.peg.393"/>
<proteinExistence type="inferred from homology"/>
<dbReference type="GO" id="GO:0000287">
    <property type="term" value="F:magnesium ion binding"/>
    <property type="evidence" value="ECO:0007669"/>
    <property type="project" value="UniProtKB-UniRule"/>
</dbReference>
<feature type="binding site" evidence="8">
    <location>
        <position position="35"/>
    </location>
    <ligand>
        <name>[4Fe-4S] cluster</name>
        <dbReference type="ChEBI" id="CHEBI:49883"/>
        <note>4Fe-4S-S-AdoMet</note>
    </ligand>
</feature>
<dbReference type="STRING" id="134287.A35E_00416"/>
<comment type="subunit">
    <text evidence="8">Homodimer.</text>
</comment>
<evidence type="ECO:0000259" key="9">
    <source>
        <dbReference type="PROSITE" id="PS51918"/>
    </source>
</evidence>
<dbReference type="PROSITE" id="PS51918">
    <property type="entry name" value="RADICAL_SAM"/>
    <property type="match status" value="1"/>
</dbReference>
<keyword evidence="8" id="KW-0671">Queuosine biosynthesis</keyword>
<keyword evidence="6 8" id="KW-0411">Iron-sulfur</keyword>
<dbReference type="UniPathway" id="UPA00391"/>
<keyword evidence="4 8" id="KW-0460">Magnesium</keyword>
<evidence type="ECO:0000256" key="2">
    <source>
        <dbReference type="ARBA" id="ARBA00022691"/>
    </source>
</evidence>
<evidence type="ECO:0000256" key="3">
    <source>
        <dbReference type="ARBA" id="ARBA00022723"/>
    </source>
</evidence>
<dbReference type="InterPro" id="IPR007197">
    <property type="entry name" value="rSAM"/>
</dbReference>
<comment type="function">
    <text evidence="8">Catalyzes the complex heterocyclic radical-mediated conversion of 6-carboxy-5,6,7,8-tetrahydropterin (CPH4) to 7-carboxy-7-deazaguanine (CDG), a step common to the biosynthetic pathways of all 7-deazapurine-containing compounds.</text>
</comment>
<dbReference type="KEGG" id="sehc:A35E_00416"/>
<feature type="binding site" evidence="8">
    <location>
        <position position="31"/>
    </location>
    <ligand>
        <name>[4Fe-4S] cluster</name>
        <dbReference type="ChEBI" id="CHEBI:49883"/>
        <note>4Fe-4S-S-AdoMet</note>
    </ligand>
</feature>
<dbReference type="PANTHER" id="PTHR42836">
    <property type="entry name" value="7-CARBOXY-7-DEAZAGUANINE SYNTHASE"/>
    <property type="match status" value="1"/>
</dbReference>
<dbReference type="InterPro" id="IPR024924">
    <property type="entry name" value="7-CO-7-deazaguanine_synth-like"/>
</dbReference>